<reference evidence="3 4" key="1">
    <citation type="submission" date="2020-08" db="EMBL/GenBank/DDBJ databases">
        <title>Genomic Encyclopedia of Type Strains, Phase IV (KMG-IV): sequencing the most valuable type-strain genomes for metagenomic binning, comparative biology and taxonomic classification.</title>
        <authorList>
            <person name="Goeker M."/>
        </authorList>
    </citation>
    <scope>NUCLEOTIDE SEQUENCE [LARGE SCALE GENOMIC DNA]</scope>
    <source>
        <strain evidence="3 4">DSM 102983</strain>
    </source>
</reference>
<sequence>MNTNKSKAHNILEIINLASSARNFIGGQFMYLRQNGYDMHLICSPDDMIQDYATQNQIKYHPVQLVRTLSPWSDIKAFVAICKYIRRNNIDTVIAHQAKARLLGTMAAFLMRVPNRIIFAHGVLFETLNGGKRIFVILMDKIVAMMAHKTVCVSKSVANIRQKYRIESSAQEYFLGAGTCGGIDTVNRFNPDRLIDSEQDVLKKKLGIKDGDFVIGFCGRLVRDKGVAELVDAFKLLKQKYSDGNNLKLFIIGSSESRDSISVGLRKYIDTCNDVIHVERVEYTEIHKYFALFSIMVLPSYREGFGMVTIECGAMEVPAIVSKSTGCIDSIIEDKTGVYCEITPESIADKIELMLKNGEIRTSMGRYSRSWICENFDSSVVWPHIINVIEA</sequence>
<dbReference type="Gene3D" id="3.40.50.2000">
    <property type="entry name" value="Glycogen Phosphorylase B"/>
    <property type="match status" value="2"/>
</dbReference>
<dbReference type="InterPro" id="IPR028098">
    <property type="entry name" value="Glyco_trans_4-like_N"/>
</dbReference>
<dbReference type="Pfam" id="PF00534">
    <property type="entry name" value="Glycos_transf_1"/>
    <property type="match status" value="1"/>
</dbReference>
<organism evidence="3 4">
    <name type="scientific">Parabacteroides faecis</name>
    <dbReference type="NCBI Taxonomy" id="1217282"/>
    <lineage>
        <taxon>Bacteria</taxon>
        <taxon>Pseudomonadati</taxon>
        <taxon>Bacteroidota</taxon>
        <taxon>Bacteroidia</taxon>
        <taxon>Bacteroidales</taxon>
        <taxon>Tannerellaceae</taxon>
        <taxon>Parabacteroides</taxon>
    </lineage>
</organism>
<dbReference type="RefSeq" id="WP_183671702.1">
    <property type="nucleotide sequence ID" value="NZ_BMPB01000008.1"/>
</dbReference>
<dbReference type="SUPFAM" id="SSF53756">
    <property type="entry name" value="UDP-Glycosyltransferase/glycogen phosphorylase"/>
    <property type="match status" value="1"/>
</dbReference>
<dbReference type="Pfam" id="PF13477">
    <property type="entry name" value="Glyco_trans_4_2"/>
    <property type="match status" value="1"/>
</dbReference>
<protein>
    <submittedName>
        <fullName evidence="3">Glycosyltransferase involved in cell wall biosynthesis</fullName>
    </submittedName>
</protein>
<dbReference type="PANTHER" id="PTHR12526:SF630">
    <property type="entry name" value="GLYCOSYLTRANSFERASE"/>
    <property type="match status" value="1"/>
</dbReference>
<feature type="domain" description="Glycosyl transferase family 1" evidence="1">
    <location>
        <begin position="200"/>
        <end position="371"/>
    </location>
</feature>
<gene>
    <name evidence="3" type="ORF">GGQ57_003649</name>
</gene>
<name>A0ABR6KQE4_9BACT</name>
<proteinExistence type="predicted"/>
<dbReference type="InterPro" id="IPR001296">
    <property type="entry name" value="Glyco_trans_1"/>
</dbReference>
<comment type="caution">
    <text evidence="3">The sequence shown here is derived from an EMBL/GenBank/DDBJ whole genome shotgun (WGS) entry which is preliminary data.</text>
</comment>
<evidence type="ECO:0000313" key="3">
    <source>
        <dbReference type="EMBL" id="MBB4623733.1"/>
    </source>
</evidence>
<dbReference type="CDD" id="cd03808">
    <property type="entry name" value="GT4_CapM-like"/>
    <property type="match status" value="1"/>
</dbReference>
<feature type="domain" description="Glycosyltransferase subfamily 4-like N-terminal" evidence="2">
    <location>
        <begin position="27"/>
        <end position="148"/>
    </location>
</feature>
<evidence type="ECO:0000259" key="1">
    <source>
        <dbReference type="Pfam" id="PF00534"/>
    </source>
</evidence>
<dbReference type="EMBL" id="JACHOC010000007">
    <property type="protein sequence ID" value="MBB4623733.1"/>
    <property type="molecule type" value="Genomic_DNA"/>
</dbReference>
<dbReference type="PANTHER" id="PTHR12526">
    <property type="entry name" value="GLYCOSYLTRANSFERASE"/>
    <property type="match status" value="1"/>
</dbReference>
<evidence type="ECO:0000313" key="4">
    <source>
        <dbReference type="Proteomes" id="UP000533637"/>
    </source>
</evidence>
<evidence type="ECO:0000259" key="2">
    <source>
        <dbReference type="Pfam" id="PF13477"/>
    </source>
</evidence>
<dbReference type="Proteomes" id="UP000533637">
    <property type="component" value="Unassembled WGS sequence"/>
</dbReference>
<accession>A0ABR6KQE4</accession>
<keyword evidence="4" id="KW-1185">Reference proteome</keyword>